<evidence type="ECO:0000313" key="3">
    <source>
        <dbReference type="Proteomes" id="UP000232638"/>
    </source>
</evidence>
<dbReference type="EMBL" id="CP020370">
    <property type="protein sequence ID" value="AUB80678.1"/>
    <property type="molecule type" value="Genomic_DNA"/>
</dbReference>
<dbReference type="AlphaFoldDB" id="A0A2K8U516"/>
<reference evidence="2 3" key="1">
    <citation type="submission" date="2017-03" db="EMBL/GenBank/DDBJ databases">
        <title>Complete genome sequence of Candidatus 'Thiodictyon syntrophicum' sp. nov. strain Cad16T, a photolithoautotroph purple sulfur bacterium isolated from an alpine meromictic lake.</title>
        <authorList>
            <person name="Luedin S.M."/>
            <person name="Pothier J.F."/>
            <person name="Danza F."/>
            <person name="Storelli N."/>
            <person name="Wittwer M."/>
            <person name="Tonolla M."/>
        </authorList>
    </citation>
    <scope>NUCLEOTIDE SEQUENCE [LARGE SCALE GENOMIC DNA]</scope>
    <source>
        <strain evidence="2 3">Cad16T</strain>
    </source>
</reference>
<evidence type="ECO:0000259" key="1">
    <source>
        <dbReference type="Pfam" id="PF01370"/>
    </source>
</evidence>
<protein>
    <recommendedName>
        <fullName evidence="1">NAD-dependent epimerase/dehydratase domain-containing protein</fullName>
    </recommendedName>
</protein>
<dbReference type="OrthoDB" id="9803010at2"/>
<dbReference type="KEGG" id="tsy:THSYN_06745"/>
<name>A0A2K8U516_9GAMM</name>
<dbReference type="RefSeq" id="WP_100918468.1">
    <property type="nucleotide sequence ID" value="NZ_CP020370.1"/>
</dbReference>
<dbReference type="SUPFAM" id="SSF51735">
    <property type="entry name" value="NAD(P)-binding Rossmann-fold domains"/>
    <property type="match status" value="1"/>
</dbReference>
<dbReference type="Pfam" id="PF01370">
    <property type="entry name" value="Epimerase"/>
    <property type="match status" value="1"/>
</dbReference>
<dbReference type="Proteomes" id="UP000232638">
    <property type="component" value="Chromosome"/>
</dbReference>
<evidence type="ECO:0000313" key="2">
    <source>
        <dbReference type="EMBL" id="AUB80678.1"/>
    </source>
</evidence>
<organism evidence="2 3">
    <name type="scientific">Candidatus Thiodictyon syntrophicum</name>
    <dbReference type="NCBI Taxonomy" id="1166950"/>
    <lineage>
        <taxon>Bacteria</taxon>
        <taxon>Pseudomonadati</taxon>
        <taxon>Pseudomonadota</taxon>
        <taxon>Gammaproteobacteria</taxon>
        <taxon>Chromatiales</taxon>
        <taxon>Chromatiaceae</taxon>
        <taxon>Thiodictyon</taxon>
    </lineage>
</organism>
<dbReference type="PANTHER" id="PTHR43245">
    <property type="entry name" value="BIFUNCTIONAL POLYMYXIN RESISTANCE PROTEIN ARNA"/>
    <property type="match status" value="1"/>
</dbReference>
<sequence>MTGAAGRIASQIRPLLARAYPRVRLTDCQAITELAKNEEFQPADLTDRDSIERVVAGVEGIIHLGGIAGEAAFDQLLAVNVSGTINLFESARRHGVSRIVFASTLHVLGFYDRTQIISPDSAPRPDSRYAVSKLFGENLGRLYADKYGMRVCCLRIGHAVATRAEAEPDIWIGPLDLVALIRIGLEHPDLRFEVLHAVAQYTGSDIGQDRARRIYGWVCREAGGDYGAAQSEVTRWFPGDAIARRVRGGVFASTDALR</sequence>
<gene>
    <name evidence="2" type="ORF">THSYN_06745</name>
</gene>
<dbReference type="InterPro" id="IPR050177">
    <property type="entry name" value="Lipid_A_modif_metabolic_enz"/>
</dbReference>
<accession>A0A2K8U516</accession>
<dbReference type="InterPro" id="IPR036291">
    <property type="entry name" value="NAD(P)-bd_dom_sf"/>
</dbReference>
<dbReference type="Gene3D" id="3.40.50.720">
    <property type="entry name" value="NAD(P)-binding Rossmann-like Domain"/>
    <property type="match status" value="1"/>
</dbReference>
<dbReference type="PANTHER" id="PTHR43245:SF55">
    <property type="entry name" value="NAD(P)-BINDING DOMAIN-CONTAINING PROTEIN"/>
    <property type="match status" value="1"/>
</dbReference>
<keyword evidence="3" id="KW-1185">Reference proteome</keyword>
<feature type="domain" description="NAD-dependent epimerase/dehydratase" evidence="1">
    <location>
        <begin position="1"/>
        <end position="163"/>
    </location>
</feature>
<dbReference type="InterPro" id="IPR001509">
    <property type="entry name" value="Epimerase_deHydtase"/>
</dbReference>
<proteinExistence type="predicted"/>